<evidence type="ECO:0000313" key="2">
    <source>
        <dbReference type="Proteomes" id="UP000309992"/>
    </source>
</evidence>
<dbReference type="Proteomes" id="UP000309992">
    <property type="component" value="Unassembled WGS sequence"/>
</dbReference>
<dbReference type="PIRSF" id="PIRSF017393">
    <property type="entry name" value="MTase_SAV2177"/>
    <property type="match status" value="1"/>
</dbReference>
<organism evidence="1 2">
    <name type="scientific">Prauserella endophytica</name>
    <dbReference type="NCBI Taxonomy" id="1592324"/>
    <lineage>
        <taxon>Bacteria</taxon>
        <taxon>Bacillati</taxon>
        <taxon>Actinomycetota</taxon>
        <taxon>Actinomycetes</taxon>
        <taxon>Pseudonocardiales</taxon>
        <taxon>Pseudonocardiaceae</taxon>
        <taxon>Prauserella</taxon>
        <taxon>Prauserella coralliicola group</taxon>
    </lineage>
</organism>
<reference evidence="1 2" key="1">
    <citation type="journal article" date="2015" name="Antonie Van Leeuwenhoek">
        <title>Prauserella endophytica sp. nov., an endophytic actinobacterium isolated from Tamarix taklamakanensis.</title>
        <authorList>
            <person name="Liu J.M."/>
            <person name="Habden X."/>
            <person name="Guo L."/>
            <person name="Tuo L."/>
            <person name="Jiang Z.K."/>
            <person name="Liu S.W."/>
            <person name="Liu X.F."/>
            <person name="Chen L."/>
            <person name="Li R.F."/>
            <person name="Zhang Y.Q."/>
            <person name="Sun C.H."/>
        </authorList>
    </citation>
    <scope>NUCLEOTIDE SEQUENCE [LARGE SCALE GENOMIC DNA]</scope>
    <source>
        <strain evidence="1 2">CGMCC 4.7182</strain>
    </source>
</reference>
<name>A0ABY2S7I2_9PSEU</name>
<sequence>MALPVPATDQQKAEQPSIARVHDCWLEGSHHSDLDRQYADQIALCAPHVPYLVRESRQLLRRMVGFLVEQGVRQFLDLGTGIPTRGHVHEIAQELDPSCRVVYVDNDPRVAADGAKVVADNGGAAFVQADIRRPDEIFGAKESRELLDRSRPVAVLLVETLLFLRDEEDPAAVVKAYVDAVCPGSYVGIVHFSQNEELDQGLNLFSRMFGAPPIVTLRDRDVLVDFFAGLDLVEPGIVPVPLWRPEDEDPVLNPEAVQVHAGLGRKP</sequence>
<protein>
    <recommendedName>
        <fullName evidence="3">S-adenosyl methyltransferase</fullName>
    </recommendedName>
</protein>
<dbReference type="RefSeq" id="WP_137094615.1">
    <property type="nucleotide sequence ID" value="NZ_SWMS01000004.1"/>
</dbReference>
<comment type="caution">
    <text evidence="1">The sequence shown here is derived from an EMBL/GenBank/DDBJ whole genome shotgun (WGS) entry which is preliminary data.</text>
</comment>
<dbReference type="EMBL" id="SWMS01000004">
    <property type="protein sequence ID" value="TKG71840.1"/>
    <property type="molecule type" value="Genomic_DNA"/>
</dbReference>
<accession>A0ABY2S7I2</accession>
<dbReference type="InterPro" id="IPR029063">
    <property type="entry name" value="SAM-dependent_MTases_sf"/>
</dbReference>
<proteinExistence type="predicted"/>
<keyword evidence="2" id="KW-1185">Reference proteome</keyword>
<dbReference type="InterPro" id="IPR006764">
    <property type="entry name" value="SAM_dep_MeTrfase_SAV2177_type"/>
</dbReference>
<evidence type="ECO:0008006" key="3">
    <source>
        <dbReference type="Google" id="ProtNLM"/>
    </source>
</evidence>
<dbReference type="SUPFAM" id="SSF53335">
    <property type="entry name" value="S-adenosyl-L-methionine-dependent methyltransferases"/>
    <property type="match status" value="1"/>
</dbReference>
<dbReference type="Pfam" id="PF04672">
    <property type="entry name" value="Methyltransf_19"/>
    <property type="match status" value="1"/>
</dbReference>
<evidence type="ECO:0000313" key="1">
    <source>
        <dbReference type="EMBL" id="TKG71840.1"/>
    </source>
</evidence>
<dbReference type="Gene3D" id="3.40.50.150">
    <property type="entry name" value="Vaccinia Virus protein VP39"/>
    <property type="match status" value="1"/>
</dbReference>
<gene>
    <name evidence="1" type="ORF">FCN18_10130</name>
</gene>